<dbReference type="PANTHER" id="PTHR33931">
    <property type="entry name" value="HOLIN-LIKE PROTEIN CIDA-RELATED"/>
    <property type="match status" value="1"/>
</dbReference>
<sequence length="142" mass="16434">MKYLLKPQTNLQLLFKVIAQLVLLSVFWWLGCLLHQFVFHNISAGILGMFILLLCLFTGLIKLEWVELGSQAILKELVLFFLPVVVAVVQYKSLFLKEGWQLILSIGVGTMLVMVSTSLCIHYLYRLQKYLRARKRLNHSTH</sequence>
<feature type="transmembrane region" description="Helical" evidence="6">
    <location>
        <begin position="73"/>
        <end position="91"/>
    </location>
</feature>
<feature type="transmembrane region" description="Helical" evidence="6">
    <location>
        <begin position="103"/>
        <end position="125"/>
    </location>
</feature>
<accession>A0A1E7RCP5</accession>
<keyword evidence="2" id="KW-1003">Cell membrane</keyword>
<dbReference type="PROSITE" id="PS51257">
    <property type="entry name" value="PROKAR_LIPOPROTEIN"/>
    <property type="match status" value="1"/>
</dbReference>
<dbReference type="EMBL" id="MKKK01000014">
    <property type="protein sequence ID" value="OEY97063.1"/>
    <property type="molecule type" value="Genomic_DNA"/>
</dbReference>
<comment type="subcellular location">
    <subcellularLocation>
        <location evidence="1">Cell membrane</location>
        <topology evidence="1">Multi-pass membrane protein</topology>
    </subcellularLocation>
</comment>
<feature type="transmembrane region" description="Helical" evidence="6">
    <location>
        <begin position="12"/>
        <end position="31"/>
    </location>
</feature>
<evidence type="ECO:0000256" key="4">
    <source>
        <dbReference type="ARBA" id="ARBA00022989"/>
    </source>
</evidence>
<keyword evidence="3 6" id="KW-0812">Transmembrane</keyword>
<name>A0A1E7RCP5_9GAMM</name>
<dbReference type="PANTHER" id="PTHR33931:SF2">
    <property type="entry name" value="HOLIN-LIKE PROTEIN CIDA"/>
    <property type="match status" value="1"/>
</dbReference>
<evidence type="ECO:0000256" key="1">
    <source>
        <dbReference type="ARBA" id="ARBA00004651"/>
    </source>
</evidence>
<dbReference type="Proteomes" id="UP000185895">
    <property type="component" value="Unassembled WGS sequence"/>
</dbReference>
<protein>
    <submittedName>
        <fullName evidence="7">Uncharacterized protein</fullName>
    </submittedName>
</protein>
<organism evidence="7 8">
    <name type="scientific">Acinetobacter qingfengensis</name>
    <dbReference type="NCBI Taxonomy" id="1262585"/>
    <lineage>
        <taxon>Bacteria</taxon>
        <taxon>Pseudomonadati</taxon>
        <taxon>Pseudomonadota</taxon>
        <taxon>Gammaproteobacteria</taxon>
        <taxon>Moraxellales</taxon>
        <taxon>Moraxellaceae</taxon>
        <taxon>Acinetobacter</taxon>
    </lineage>
</organism>
<keyword evidence="5 6" id="KW-0472">Membrane</keyword>
<feature type="transmembrane region" description="Helical" evidence="6">
    <location>
        <begin position="37"/>
        <end position="61"/>
    </location>
</feature>
<dbReference type="AlphaFoldDB" id="A0A1E7RCP5"/>
<dbReference type="RefSeq" id="WP_070069513.1">
    <property type="nucleotide sequence ID" value="NZ_MKKK01000014.1"/>
</dbReference>
<dbReference type="InterPro" id="IPR005538">
    <property type="entry name" value="LrgA/CidA"/>
</dbReference>
<dbReference type="GO" id="GO:0005886">
    <property type="term" value="C:plasma membrane"/>
    <property type="evidence" value="ECO:0007669"/>
    <property type="project" value="UniProtKB-SubCell"/>
</dbReference>
<evidence type="ECO:0000256" key="6">
    <source>
        <dbReference type="SAM" id="Phobius"/>
    </source>
</evidence>
<evidence type="ECO:0000256" key="3">
    <source>
        <dbReference type="ARBA" id="ARBA00022692"/>
    </source>
</evidence>
<keyword evidence="8" id="KW-1185">Reference proteome</keyword>
<dbReference type="STRING" id="1262585.BJI46_11060"/>
<evidence type="ECO:0000313" key="7">
    <source>
        <dbReference type="EMBL" id="OEY97063.1"/>
    </source>
</evidence>
<evidence type="ECO:0000313" key="8">
    <source>
        <dbReference type="Proteomes" id="UP000185895"/>
    </source>
</evidence>
<comment type="caution">
    <text evidence="7">The sequence shown here is derived from an EMBL/GenBank/DDBJ whole genome shotgun (WGS) entry which is preliminary data.</text>
</comment>
<gene>
    <name evidence="7" type="ORF">BJI46_11060</name>
</gene>
<reference evidence="7 8" key="1">
    <citation type="submission" date="2016-09" db="EMBL/GenBank/DDBJ databases">
        <authorList>
            <person name="Capua I."/>
            <person name="De Benedictis P."/>
            <person name="Joannis T."/>
            <person name="Lombin L.H."/>
            <person name="Cattoli G."/>
        </authorList>
    </citation>
    <scope>NUCLEOTIDE SEQUENCE [LARGE SCALE GENOMIC DNA]</scope>
    <source>
        <strain evidence="7 8">ANC 4671</strain>
    </source>
</reference>
<evidence type="ECO:0000256" key="5">
    <source>
        <dbReference type="ARBA" id="ARBA00023136"/>
    </source>
</evidence>
<dbReference type="OrthoDB" id="6712880at2"/>
<dbReference type="Pfam" id="PF03788">
    <property type="entry name" value="LrgA"/>
    <property type="match status" value="1"/>
</dbReference>
<keyword evidence="4 6" id="KW-1133">Transmembrane helix</keyword>
<proteinExistence type="predicted"/>
<evidence type="ECO:0000256" key="2">
    <source>
        <dbReference type="ARBA" id="ARBA00022475"/>
    </source>
</evidence>